<reference evidence="1 2" key="1">
    <citation type="submission" date="2013-07" db="EMBL/GenBank/DDBJ databases">
        <authorList>
            <person name="Genoscope - CEA"/>
        </authorList>
    </citation>
    <scope>NUCLEOTIDE SEQUENCE [LARGE SCALE GENOMIC DNA]</scope>
    <source>
        <strain evidence="2">FRM16 / DSM 17909</strain>
    </source>
</reference>
<dbReference type="AlphaFoldDB" id="A0A068QNW6"/>
<evidence type="ECO:0000313" key="1">
    <source>
        <dbReference type="EMBL" id="CDG16697.1"/>
    </source>
</evidence>
<organism evidence="1 2">
    <name type="scientific">Xenorhabdus doucetiae</name>
    <dbReference type="NCBI Taxonomy" id="351671"/>
    <lineage>
        <taxon>Bacteria</taxon>
        <taxon>Pseudomonadati</taxon>
        <taxon>Pseudomonadota</taxon>
        <taxon>Gammaproteobacteria</taxon>
        <taxon>Enterobacterales</taxon>
        <taxon>Morganellaceae</taxon>
        <taxon>Xenorhabdus</taxon>
    </lineage>
</organism>
<dbReference type="Proteomes" id="UP000032721">
    <property type="component" value="Chromosome"/>
</dbReference>
<accession>A0A068QNW6</accession>
<protein>
    <submittedName>
        <fullName evidence="1">Uncharacterized protein</fullName>
    </submittedName>
</protein>
<name>A0A068QNW6_9GAMM</name>
<evidence type="ECO:0000313" key="2">
    <source>
        <dbReference type="Proteomes" id="UP000032721"/>
    </source>
</evidence>
<sequence>MKGDTGREHEYLFIIQGLNVNFSQTSGLKITPMQIVFQTKQ</sequence>
<dbReference type="KEGG" id="xdo:XDD1_0994"/>
<dbReference type="EMBL" id="FO704550">
    <property type="protein sequence ID" value="CDG16697.1"/>
    <property type="molecule type" value="Genomic_DNA"/>
</dbReference>
<dbReference type="HOGENOM" id="CLU_3278926_0_0_6"/>
<proteinExistence type="predicted"/>
<gene>
    <name evidence="1" type="ORF">XDD1_0994</name>
</gene>